<organism evidence="3 4">
    <name type="scientific">Brenthis ino</name>
    <name type="common">lesser marbled fritillary</name>
    <dbReference type="NCBI Taxonomy" id="405034"/>
    <lineage>
        <taxon>Eukaryota</taxon>
        <taxon>Metazoa</taxon>
        <taxon>Ecdysozoa</taxon>
        <taxon>Arthropoda</taxon>
        <taxon>Hexapoda</taxon>
        <taxon>Insecta</taxon>
        <taxon>Pterygota</taxon>
        <taxon>Neoptera</taxon>
        <taxon>Endopterygota</taxon>
        <taxon>Lepidoptera</taxon>
        <taxon>Glossata</taxon>
        <taxon>Ditrysia</taxon>
        <taxon>Papilionoidea</taxon>
        <taxon>Nymphalidae</taxon>
        <taxon>Heliconiinae</taxon>
        <taxon>Argynnini</taxon>
        <taxon>Brenthis</taxon>
    </lineage>
</organism>
<evidence type="ECO:0000313" key="3">
    <source>
        <dbReference type="EMBL" id="CAH0728945.1"/>
    </source>
</evidence>
<dbReference type="EMBL" id="OV170227">
    <property type="protein sequence ID" value="CAH0728945.1"/>
    <property type="molecule type" value="Genomic_DNA"/>
</dbReference>
<evidence type="ECO:0000313" key="4">
    <source>
        <dbReference type="Proteomes" id="UP000838878"/>
    </source>
</evidence>
<feature type="region of interest" description="Disordered" evidence="2">
    <location>
        <begin position="210"/>
        <end position="235"/>
    </location>
</feature>
<gene>
    <name evidence="3" type="ORF">BINO364_LOCUS14105</name>
</gene>
<keyword evidence="4" id="KW-1185">Reference proteome</keyword>
<proteinExistence type="predicted"/>
<dbReference type="Proteomes" id="UP000838878">
    <property type="component" value="Chromosome 7"/>
</dbReference>
<feature type="region of interest" description="Disordered" evidence="2">
    <location>
        <begin position="551"/>
        <end position="572"/>
    </location>
</feature>
<feature type="compositionally biased region" description="Polar residues" evidence="2">
    <location>
        <begin position="19"/>
        <end position="37"/>
    </location>
</feature>
<feature type="non-terminal residue" evidence="3">
    <location>
        <position position="822"/>
    </location>
</feature>
<reference evidence="3" key="1">
    <citation type="submission" date="2021-12" db="EMBL/GenBank/DDBJ databases">
        <authorList>
            <person name="Martin H S."/>
        </authorList>
    </citation>
    <scope>NUCLEOTIDE SEQUENCE</scope>
</reference>
<evidence type="ECO:0000256" key="2">
    <source>
        <dbReference type="SAM" id="MobiDB-lite"/>
    </source>
</evidence>
<feature type="region of interest" description="Disordered" evidence="2">
    <location>
        <begin position="19"/>
        <end position="39"/>
    </location>
</feature>
<dbReference type="OrthoDB" id="7434072at2759"/>
<accession>A0A8J9VLR9</accession>
<keyword evidence="1" id="KW-0175">Coiled coil</keyword>
<feature type="coiled-coil region" evidence="1">
    <location>
        <begin position="597"/>
        <end position="631"/>
    </location>
</feature>
<dbReference type="AlphaFoldDB" id="A0A8J9VLR9"/>
<name>A0A8J9VLR9_9NEOP</name>
<sequence>MAKKKRDLKIQKKIKLNDASVTSPPYDTKSYESNTKLSMKDNHNKKERIDSDICLCKATYRPKTWQSITGIYGDQETTKIWDSNDQKSIKLYKPLQKNKNNYMKEKRPEKVKNSISQSKYNKNKKYAKKSKGLYRKHNNRINSLKTQENHINDKFVKDKTPTILFKLPRKPKLKEGTLTYHKGTGDSCVGGPCTIDNNYIPQELKNSVVKKHVDKGKTKKQNKDRKDDKSKSIIDHVDHVSPITLEKSNEKTNKGSFLNKIKKITSIHKQSNKSVEKSKEPLFVMKVDSKEMRILNPLEINKNVKKFGISKKHQCICPSRLNISKNVCDNGICRRALTNNRVRFNCKCAKNNIIECKDTTCDSKKRLKLEKNKKKSSKYVDQNNPLFQIMLDPNMSILNSYEVRDIFNKAAKEVCPTGICSVAAKNSSTELNCKCVSKKIKTEVTECTNRTCQPEKKYKISYFCSRIFSKSDNLGHPKRITTNRHVRRPPLETNVEKKKGNLTVQSDAYYKRDGVSINVSRERKRARDDQKDLWCKCFCECSEQTAKIKRKKNLQSGKKGAKRKKSRHSKNKLNKCFLKRKLRRKQIEPLTLKEYLVKCLQKKRVRCEKKIKEKEKEFKNNERKLKKQLLKEKKAREKTMKLDAHNWNCLTNLVNGVLNLVTQSIKNIFSAIFSILTNPFGSFVYFRQRALDPPGTMQKFATWIKMTWTNKSTKISQSVKESHTMNIIADHFEDSVVYDKVFANKGRTTEERQSYEKKKRIRKRRIRKRHDEALSNKNIICKFLALKKMDTKLDMYTSFQYIVSTYNKNLNIQDMPEGTFDI</sequence>
<evidence type="ECO:0000256" key="1">
    <source>
        <dbReference type="SAM" id="Coils"/>
    </source>
</evidence>
<feature type="compositionally biased region" description="Basic residues" evidence="2">
    <location>
        <begin position="210"/>
        <end position="223"/>
    </location>
</feature>
<feature type="compositionally biased region" description="Basic and acidic residues" evidence="2">
    <location>
        <begin position="224"/>
        <end position="235"/>
    </location>
</feature>
<protein>
    <submittedName>
        <fullName evidence="3">Uncharacterized protein</fullName>
    </submittedName>
</protein>